<feature type="region of interest" description="Disordered" evidence="1">
    <location>
        <begin position="467"/>
        <end position="487"/>
    </location>
</feature>
<evidence type="ECO:0000313" key="2">
    <source>
        <dbReference type="EMBL" id="KAJ8875229.1"/>
    </source>
</evidence>
<keyword evidence="3" id="KW-1185">Reference proteome</keyword>
<evidence type="ECO:0000313" key="3">
    <source>
        <dbReference type="Proteomes" id="UP001159363"/>
    </source>
</evidence>
<dbReference type="EMBL" id="JARBHB010000009">
    <property type="protein sequence ID" value="KAJ8875229.1"/>
    <property type="molecule type" value="Genomic_DNA"/>
</dbReference>
<evidence type="ECO:0000256" key="1">
    <source>
        <dbReference type="SAM" id="MobiDB-lite"/>
    </source>
</evidence>
<feature type="region of interest" description="Disordered" evidence="1">
    <location>
        <begin position="388"/>
        <end position="410"/>
    </location>
</feature>
<feature type="region of interest" description="Disordered" evidence="1">
    <location>
        <begin position="583"/>
        <end position="604"/>
    </location>
</feature>
<dbReference type="Proteomes" id="UP001159363">
    <property type="component" value="Chromosome 8"/>
</dbReference>
<proteinExistence type="predicted"/>
<protein>
    <submittedName>
        <fullName evidence="2">Uncharacterized protein</fullName>
    </submittedName>
</protein>
<sequence length="604" mass="67653">MVWKILTIGPQGIWHFLENAGPIVAFHCDSRQPMRKPTRVKLGEFERHRNARVCETGHLRENSSTSGIVKHHSHSCTYWSLSCVFIGCCPTPGSYRIRKVFTCKSVIGSEACRAACSSPTKADRVQSPAGPLPDFRKRESCRTMPLVGGFSRALPFPSALHSAAAPLSPHFTFIGSQDLVVKSPQISQLNPNFVGELPTNRSKHLKMIFLLCADSLNTRRLLRTSIDPKPFWILPSFANFVVDSSFPSRDTLPLLLPSQPTRRSPKVATLEGTRHRIFYANHVSALSERLHSPPPPTPPPQFRKTRQVAANGTAEPANFANEALHKAGRADSIVLAALLFRRRNLRRVEMRGRERQFSQRERERERERERYRETITISRDTAEFTGNYHELPNRGLTRPLKTTRSKQGGACSIRGKKFKALEIQSHFERKLEPHKTANLRNSPATRWNTMSANQRLQLAQPIEHVSQHAAGNQTQGPSPEPRAANQRTSTAHINGTATLFPLSVHIGYSRCLKDTRYPRSGVALVLIDITGSLCKHSFDLPSPLSYNCSVLHFHSLARDAKQRARNDLKPTGRSSLIRSADFLPLGRDTGGQQASPRPARNYSL</sequence>
<organism evidence="2 3">
    <name type="scientific">Dryococelus australis</name>
    <dbReference type="NCBI Taxonomy" id="614101"/>
    <lineage>
        <taxon>Eukaryota</taxon>
        <taxon>Metazoa</taxon>
        <taxon>Ecdysozoa</taxon>
        <taxon>Arthropoda</taxon>
        <taxon>Hexapoda</taxon>
        <taxon>Insecta</taxon>
        <taxon>Pterygota</taxon>
        <taxon>Neoptera</taxon>
        <taxon>Polyneoptera</taxon>
        <taxon>Phasmatodea</taxon>
        <taxon>Verophasmatodea</taxon>
        <taxon>Anareolatae</taxon>
        <taxon>Phasmatidae</taxon>
        <taxon>Eurycanthinae</taxon>
        <taxon>Dryococelus</taxon>
    </lineage>
</organism>
<gene>
    <name evidence="2" type="ORF">PR048_023124</name>
</gene>
<reference evidence="2 3" key="1">
    <citation type="submission" date="2023-02" db="EMBL/GenBank/DDBJ databases">
        <title>LHISI_Scaffold_Assembly.</title>
        <authorList>
            <person name="Stuart O.P."/>
            <person name="Cleave R."/>
            <person name="Magrath M.J.L."/>
            <person name="Mikheyev A.S."/>
        </authorList>
    </citation>
    <scope>NUCLEOTIDE SEQUENCE [LARGE SCALE GENOMIC DNA]</scope>
    <source>
        <strain evidence="2">Daus_M_001</strain>
        <tissue evidence="2">Leg muscle</tissue>
    </source>
</reference>
<accession>A0ABQ9GTA8</accession>
<comment type="caution">
    <text evidence="2">The sequence shown here is derived from an EMBL/GenBank/DDBJ whole genome shotgun (WGS) entry which is preliminary data.</text>
</comment>
<name>A0ABQ9GTA8_9NEOP</name>